<dbReference type="Proteomes" id="UP000215914">
    <property type="component" value="Chromosome 12"/>
</dbReference>
<dbReference type="InParanoid" id="A0A251T8J8"/>
<reference evidence="1" key="3">
    <citation type="submission" date="2020-06" db="EMBL/GenBank/DDBJ databases">
        <title>Helianthus annuus Genome sequencing and assembly Release 2.</title>
        <authorList>
            <person name="Gouzy J."/>
            <person name="Langlade N."/>
            <person name="Munos S."/>
        </authorList>
    </citation>
    <scope>NUCLEOTIDE SEQUENCE</scope>
    <source>
        <tissue evidence="1">Leaves</tissue>
    </source>
</reference>
<dbReference type="AlphaFoldDB" id="A0A251T8J8"/>
<dbReference type="EMBL" id="MNCJ02000327">
    <property type="protein sequence ID" value="KAF5779593.1"/>
    <property type="molecule type" value="Genomic_DNA"/>
</dbReference>
<evidence type="ECO:0000313" key="2">
    <source>
        <dbReference type="EMBL" id="OTG06271.1"/>
    </source>
</evidence>
<sequence length="62" mass="7342">MQVIAGFVCLYNYSDSKSHKFPFIEYSSTDKKITLKSKKKKKTSFYNSLISSSLFHHHQHHY</sequence>
<protein>
    <submittedName>
        <fullName evidence="2">Uncharacterized protein</fullName>
    </submittedName>
</protein>
<keyword evidence="3" id="KW-1185">Reference proteome</keyword>
<gene>
    <name evidence="2" type="ORF">HannXRQ_Chr12g0382941</name>
    <name evidence="1" type="ORF">HanXRQr2_Chr12g0561381</name>
</gene>
<reference evidence="2" key="2">
    <citation type="submission" date="2017-02" db="EMBL/GenBank/DDBJ databases">
        <title>Sunflower complete genome.</title>
        <authorList>
            <person name="Langlade N."/>
            <person name="Munos S."/>
        </authorList>
    </citation>
    <scope>NUCLEOTIDE SEQUENCE [LARGE SCALE GENOMIC DNA]</scope>
    <source>
        <tissue evidence="2">Leaves</tissue>
    </source>
</reference>
<evidence type="ECO:0000313" key="1">
    <source>
        <dbReference type="EMBL" id="KAF5779593.1"/>
    </source>
</evidence>
<reference evidence="1 3" key="1">
    <citation type="journal article" date="2017" name="Nature">
        <title>The sunflower genome provides insights into oil metabolism, flowering and Asterid evolution.</title>
        <authorList>
            <person name="Badouin H."/>
            <person name="Gouzy J."/>
            <person name="Grassa C.J."/>
            <person name="Murat F."/>
            <person name="Staton S.E."/>
            <person name="Cottret L."/>
            <person name="Lelandais-Briere C."/>
            <person name="Owens G.L."/>
            <person name="Carrere S."/>
            <person name="Mayjonade B."/>
            <person name="Legrand L."/>
            <person name="Gill N."/>
            <person name="Kane N.C."/>
            <person name="Bowers J.E."/>
            <person name="Hubner S."/>
            <person name="Bellec A."/>
            <person name="Berard A."/>
            <person name="Berges H."/>
            <person name="Blanchet N."/>
            <person name="Boniface M.C."/>
            <person name="Brunel D."/>
            <person name="Catrice O."/>
            <person name="Chaidir N."/>
            <person name="Claudel C."/>
            <person name="Donnadieu C."/>
            <person name="Faraut T."/>
            <person name="Fievet G."/>
            <person name="Helmstetter N."/>
            <person name="King M."/>
            <person name="Knapp S.J."/>
            <person name="Lai Z."/>
            <person name="Le Paslier M.C."/>
            <person name="Lippi Y."/>
            <person name="Lorenzon L."/>
            <person name="Mandel J.R."/>
            <person name="Marage G."/>
            <person name="Marchand G."/>
            <person name="Marquand E."/>
            <person name="Bret-Mestries E."/>
            <person name="Morien E."/>
            <person name="Nambeesan S."/>
            <person name="Nguyen T."/>
            <person name="Pegot-Espagnet P."/>
            <person name="Pouilly N."/>
            <person name="Raftis F."/>
            <person name="Sallet E."/>
            <person name="Schiex T."/>
            <person name="Thomas J."/>
            <person name="Vandecasteele C."/>
            <person name="Vares D."/>
            <person name="Vear F."/>
            <person name="Vautrin S."/>
            <person name="Crespi M."/>
            <person name="Mangin B."/>
            <person name="Burke J.M."/>
            <person name="Salse J."/>
            <person name="Munos S."/>
            <person name="Vincourt P."/>
            <person name="Rieseberg L.H."/>
            <person name="Langlade N.B."/>
        </authorList>
    </citation>
    <scope>NUCLEOTIDE SEQUENCE [LARGE SCALE GENOMIC DNA]</scope>
    <source>
        <strain evidence="3">cv. SF193</strain>
        <tissue evidence="1">Leaves</tissue>
    </source>
</reference>
<accession>A0A251T8J8</accession>
<organism evidence="2 3">
    <name type="scientific">Helianthus annuus</name>
    <name type="common">Common sunflower</name>
    <dbReference type="NCBI Taxonomy" id="4232"/>
    <lineage>
        <taxon>Eukaryota</taxon>
        <taxon>Viridiplantae</taxon>
        <taxon>Streptophyta</taxon>
        <taxon>Embryophyta</taxon>
        <taxon>Tracheophyta</taxon>
        <taxon>Spermatophyta</taxon>
        <taxon>Magnoliopsida</taxon>
        <taxon>eudicotyledons</taxon>
        <taxon>Gunneridae</taxon>
        <taxon>Pentapetalae</taxon>
        <taxon>asterids</taxon>
        <taxon>campanulids</taxon>
        <taxon>Asterales</taxon>
        <taxon>Asteraceae</taxon>
        <taxon>Asteroideae</taxon>
        <taxon>Heliantheae alliance</taxon>
        <taxon>Heliantheae</taxon>
        <taxon>Helianthus</taxon>
    </lineage>
</organism>
<dbReference type="EMBL" id="CM007901">
    <property type="protein sequence ID" value="OTG06271.1"/>
    <property type="molecule type" value="Genomic_DNA"/>
</dbReference>
<evidence type="ECO:0000313" key="3">
    <source>
        <dbReference type="Proteomes" id="UP000215914"/>
    </source>
</evidence>
<dbReference type="Gramene" id="mRNA:HanXRQr2_Chr12g0561381">
    <property type="protein sequence ID" value="CDS:HanXRQr2_Chr12g0561381.1"/>
    <property type="gene ID" value="HanXRQr2_Chr12g0561381"/>
</dbReference>
<name>A0A251T8J8_HELAN</name>
<proteinExistence type="predicted"/>